<keyword evidence="1" id="KW-0175">Coiled coil</keyword>
<feature type="compositionally biased region" description="Basic and acidic residues" evidence="2">
    <location>
        <begin position="297"/>
        <end position="306"/>
    </location>
</feature>
<evidence type="ECO:0000313" key="3">
    <source>
        <dbReference type="EMBL" id="PQO36635.1"/>
    </source>
</evidence>
<dbReference type="InterPro" id="IPR015943">
    <property type="entry name" value="WD40/YVTN_repeat-like_dom_sf"/>
</dbReference>
<sequence>METLIMRSLLSWTGQTLLLIGLVIATHTQPVLAENASVELIEGVGDWVVQEKTGRVFASLPIWDEVVEFDQKGQQVRRFSTGKSPNEMMLKHDLLIVGCRDSVALDVFDLKTNQKKGSIQVSGRGPYGLFCSQADNSYVYCLSNTGTAWWDGQVFQCDVNTMKVRRQVKIREWGQSGALHVAMSRDGYWIVADSRGYTSPSGADLMKVNEEECTFAQVRDYHESFGKIIAGPLNRYWTMGAKLYSLDIARKLREFSGSPVAIHPTKDLAASKTDAGLALDRFSDATSIDGIKLSKPPKQEKQDSGKSRGKTAYVNQFDPTVAFDLKNDLVFVGEETRGTWISLSPYSSQLKPLRMIEVPSEVVAELGKEIRVPVSVSNDAASTTMSLAGGPDNAKLEEGEIRWQTSPKFVGFNDFTLELKAKEDGRVLDSARVTVQVTTPKLELDFHVKSMELSPDRKYLVVWGPASGQEDRHPAQAGPDEVAVVDVAARKIVGQKNFPQGVRVATLNNEHVFVAPMSGSLFYRLNRSLEGDDRTFLKNQPNQLMVLGNDRLLVVGERFTSVFNTETLKLVPGPWDSQQDFANRIRVLDYGRVQLANRIIDPATGKVVEITGTTSLPKVGSTRNLQSNLPHFGEDMVKRWGRSLNKTQLLNYLGSRIAVLPGPAILSTKWPMAIVTTQTKEQSTTTTFLKLASLVDGQIVHSATIDVSINDPRQHSPNFYGANVLLLEAVDEAIYANGKELIFAAIPIDVANQITIPTFFPPQPIHVANAGEKFKFKLAFQGKVKGTTFSLMDESPSLSIDSQTGEVTLDTGAIWDTYTQSQPGILNDVRFAPRRTATLPFPEFTDNAQAYQELTGKELAADQLAVQVPISVALQDEENQSDQTTFNVLVVGSRAELEKARAEAKAQQEKQMAEMREKARAAQMAADEARMAKEKLRKGEPGIEQRIEALENKLNRMEAALDTILRRLDKLSQED</sequence>
<accession>A0A2S8FWT6</accession>
<reference evidence="3 4" key="1">
    <citation type="submission" date="2018-02" db="EMBL/GenBank/DDBJ databases">
        <title>Comparative genomes isolates from brazilian mangrove.</title>
        <authorList>
            <person name="Araujo J.E."/>
            <person name="Taketani R.G."/>
            <person name="Silva M.C.P."/>
            <person name="Loureco M.V."/>
            <person name="Andreote F.D."/>
        </authorList>
    </citation>
    <scope>NUCLEOTIDE SEQUENCE [LARGE SCALE GENOMIC DNA]</scope>
    <source>
        <strain evidence="3 4">NAP PRIS-MGV</strain>
    </source>
</reference>
<evidence type="ECO:0000256" key="2">
    <source>
        <dbReference type="SAM" id="MobiDB-lite"/>
    </source>
</evidence>
<evidence type="ECO:0000256" key="1">
    <source>
        <dbReference type="SAM" id="Coils"/>
    </source>
</evidence>
<dbReference type="AlphaFoldDB" id="A0A2S8FWT6"/>
<organism evidence="3 4">
    <name type="scientific">Blastopirellula marina</name>
    <dbReference type="NCBI Taxonomy" id="124"/>
    <lineage>
        <taxon>Bacteria</taxon>
        <taxon>Pseudomonadati</taxon>
        <taxon>Planctomycetota</taxon>
        <taxon>Planctomycetia</taxon>
        <taxon>Pirellulales</taxon>
        <taxon>Pirellulaceae</taxon>
        <taxon>Blastopirellula</taxon>
    </lineage>
</organism>
<dbReference type="EMBL" id="PUIB01000012">
    <property type="protein sequence ID" value="PQO36635.1"/>
    <property type="molecule type" value="Genomic_DNA"/>
</dbReference>
<feature type="coiled-coil region" evidence="1">
    <location>
        <begin position="890"/>
        <end position="974"/>
    </location>
</feature>
<dbReference type="Proteomes" id="UP000239388">
    <property type="component" value="Unassembled WGS sequence"/>
</dbReference>
<protein>
    <submittedName>
        <fullName evidence="3">Uncharacterized protein</fullName>
    </submittedName>
</protein>
<gene>
    <name evidence="3" type="ORF">C5Y98_11610</name>
</gene>
<evidence type="ECO:0000313" key="4">
    <source>
        <dbReference type="Proteomes" id="UP000239388"/>
    </source>
</evidence>
<feature type="region of interest" description="Disordered" evidence="2">
    <location>
        <begin position="290"/>
        <end position="310"/>
    </location>
</feature>
<dbReference type="SUPFAM" id="SSF50969">
    <property type="entry name" value="YVTN repeat-like/Quinoprotein amine dehydrogenase"/>
    <property type="match status" value="1"/>
</dbReference>
<name>A0A2S8FWT6_9BACT</name>
<dbReference type="InterPro" id="IPR011044">
    <property type="entry name" value="Quino_amine_DH_bsu"/>
</dbReference>
<proteinExistence type="predicted"/>
<comment type="caution">
    <text evidence="3">The sequence shown here is derived from an EMBL/GenBank/DDBJ whole genome shotgun (WGS) entry which is preliminary data.</text>
</comment>
<dbReference type="Gene3D" id="2.130.10.10">
    <property type="entry name" value="YVTN repeat-like/Quinoprotein amine dehydrogenase"/>
    <property type="match status" value="1"/>
</dbReference>